<protein>
    <recommendedName>
        <fullName evidence="8">Telomere length regulation protein TEL2 homolog</fullName>
    </recommendedName>
</protein>
<reference evidence="6" key="1">
    <citation type="submission" date="2021-02" db="EMBL/GenBank/DDBJ databases">
        <authorList>
            <person name="Nowell W R."/>
        </authorList>
    </citation>
    <scope>NUCLEOTIDE SEQUENCE</scope>
    <source>
        <strain evidence="6">Ploen Becks lab</strain>
    </source>
</reference>
<dbReference type="InterPro" id="IPR019337">
    <property type="entry name" value="Telomere_length_regulation_dom"/>
</dbReference>
<evidence type="ECO:0000259" key="4">
    <source>
        <dbReference type="Pfam" id="PF10193"/>
    </source>
</evidence>
<evidence type="ECO:0000256" key="3">
    <source>
        <dbReference type="ARBA" id="ARBA00022490"/>
    </source>
</evidence>
<evidence type="ECO:0000256" key="1">
    <source>
        <dbReference type="ARBA" id="ARBA00004496"/>
    </source>
</evidence>
<dbReference type="GO" id="GO:0042162">
    <property type="term" value="F:telomeric DNA binding"/>
    <property type="evidence" value="ECO:0007669"/>
    <property type="project" value="TreeGrafter"/>
</dbReference>
<organism evidence="6 7">
    <name type="scientific">Brachionus calyciflorus</name>
    <dbReference type="NCBI Taxonomy" id="104777"/>
    <lineage>
        <taxon>Eukaryota</taxon>
        <taxon>Metazoa</taxon>
        <taxon>Spiralia</taxon>
        <taxon>Gnathifera</taxon>
        <taxon>Rotifera</taxon>
        <taxon>Eurotatoria</taxon>
        <taxon>Monogononta</taxon>
        <taxon>Pseudotrocha</taxon>
        <taxon>Ploima</taxon>
        <taxon>Brachionidae</taxon>
        <taxon>Brachionus</taxon>
    </lineage>
</organism>
<gene>
    <name evidence="6" type="ORF">OXX778_LOCUS19986</name>
</gene>
<dbReference type="InterPro" id="IPR057348">
    <property type="entry name" value="TELO2_ARM"/>
</dbReference>
<evidence type="ECO:0000313" key="6">
    <source>
        <dbReference type="EMBL" id="CAF1076456.1"/>
    </source>
</evidence>
<feature type="non-terminal residue" evidence="6">
    <location>
        <position position="1"/>
    </location>
</feature>
<name>A0A814M947_9BILA</name>
<accession>A0A814M947</accession>
<sequence length="562" mass="65080">YEDLEILLQDLGTSNSNFKHLLCDKFLFFKIVKEDKFIQILLGYLFKIEKFHQNYYELFKRLLNSWSNQASIANTSYEQHLYLSKCIIIGFSYLDDQGKATLSQDITKPLLNGVEKHLHSPFDNIRLLGMIIGEIIMNDLFKEIEKDDPKKSLTFDYEKTSEINELIALKNKPCLESIFKKGHCKIEEPDLGTLIEQNLKFESDEKDKIIFENKNLGINISQSVCIDSDDEDKLEAYDLSNDTKNVKVKKPVYLRDCLNSLIYSDDPQEIETALKSVKSLCDTYHTELEEISVELLRVLLSKSNSYSIKDFDEDRMSAMITVTCHYPKDCAIYLTSQFYEAGFSLSQRGDILNVLTMTAQKLSDPNVENIIDKRALNKNYVNFNQLYENSFQNILKKKTVTAAEIKKKKVVKTKENKFSDSIGYFFFPLLNSYDKGRVYFSLMEKDFSLLGKMIFSLAVILHLSENTQVQENMIKALSDFLWSVKNHSEDFVRKSVIFAYTIIVMVVPDNLLFGYLNNYFIELKYWLEGVILSDAKTECKKEAQVCLSLMSNRVKSGFKIFT</sequence>
<evidence type="ECO:0000313" key="7">
    <source>
        <dbReference type="Proteomes" id="UP000663879"/>
    </source>
</evidence>
<dbReference type="GO" id="GO:0051879">
    <property type="term" value="F:Hsp90 protein binding"/>
    <property type="evidence" value="ECO:0007669"/>
    <property type="project" value="TreeGrafter"/>
</dbReference>
<dbReference type="EMBL" id="CAJNOC010006373">
    <property type="protein sequence ID" value="CAF1076456.1"/>
    <property type="molecule type" value="Genomic_DNA"/>
</dbReference>
<dbReference type="OrthoDB" id="10258062at2759"/>
<feature type="domain" description="Telomere length regulation protein conserved" evidence="4">
    <location>
        <begin position="251"/>
        <end position="359"/>
    </location>
</feature>
<dbReference type="AlphaFoldDB" id="A0A814M947"/>
<evidence type="ECO:0008006" key="8">
    <source>
        <dbReference type="Google" id="ProtNLM"/>
    </source>
</evidence>
<dbReference type="PANTHER" id="PTHR15830">
    <property type="entry name" value="TELOMERE LENGTH REGULATION PROTEIN TEL2 FAMILY MEMBER"/>
    <property type="match status" value="1"/>
</dbReference>
<proteinExistence type="inferred from homology"/>
<dbReference type="InterPro" id="IPR051970">
    <property type="entry name" value="TEL2_Regulation"/>
</dbReference>
<comment type="caution">
    <text evidence="6">The sequence shown here is derived from an EMBL/GenBank/DDBJ whole genome shotgun (WGS) entry which is preliminary data.</text>
</comment>
<comment type="subcellular location">
    <subcellularLocation>
        <location evidence="1">Cytoplasm</location>
    </subcellularLocation>
</comment>
<dbReference type="Proteomes" id="UP000663879">
    <property type="component" value="Unassembled WGS sequence"/>
</dbReference>
<dbReference type="InterPro" id="IPR038528">
    <property type="entry name" value="TEL2_C_sf"/>
</dbReference>
<comment type="similarity">
    <text evidence="2">Belongs to the TEL2 family.</text>
</comment>
<feature type="domain" description="TELO2 ARM repeat" evidence="5">
    <location>
        <begin position="6"/>
        <end position="132"/>
    </location>
</feature>
<keyword evidence="7" id="KW-1185">Reference proteome</keyword>
<evidence type="ECO:0000259" key="5">
    <source>
        <dbReference type="Pfam" id="PF25320"/>
    </source>
</evidence>
<keyword evidence="3" id="KW-0963">Cytoplasm</keyword>
<dbReference type="PANTHER" id="PTHR15830:SF10">
    <property type="entry name" value="TELOMERE LENGTH REGULATION PROTEIN TEL2 HOMOLOG"/>
    <property type="match status" value="1"/>
</dbReference>
<dbReference type="GO" id="GO:0005829">
    <property type="term" value="C:cytosol"/>
    <property type="evidence" value="ECO:0007669"/>
    <property type="project" value="TreeGrafter"/>
</dbReference>
<dbReference type="Pfam" id="PF25320">
    <property type="entry name" value="TELO2_ARM"/>
    <property type="match status" value="1"/>
</dbReference>
<dbReference type="Pfam" id="PF10193">
    <property type="entry name" value="Telomere_reg-2"/>
    <property type="match status" value="1"/>
</dbReference>
<dbReference type="GO" id="GO:0051083">
    <property type="term" value="P:'de novo' cotranslational protein folding"/>
    <property type="evidence" value="ECO:0007669"/>
    <property type="project" value="TreeGrafter"/>
</dbReference>
<dbReference type="Gene3D" id="1.25.40.720">
    <property type="entry name" value="Telomere length regulation protein 2, C-terminal domain"/>
    <property type="match status" value="1"/>
</dbReference>
<evidence type="ECO:0000256" key="2">
    <source>
        <dbReference type="ARBA" id="ARBA00006133"/>
    </source>
</evidence>